<feature type="region of interest" description="Disordered" evidence="10">
    <location>
        <begin position="549"/>
        <end position="577"/>
    </location>
</feature>
<dbReference type="Pfam" id="PF06507">
    <property type="entry name" value="ARF_AD"/>
    <property type="match status" value="1"/>
</dbReference>
<gene>
    <name evidence="13" type="ORF">G2W53_030252</name>
</gene>
<reference evidence="13" key="1">
    <citation type="submission" date="2020-09" db="EMBL/GenBank/DDBJ databases">
        <title>Genome-Enabled Discovery of Anthraquinone Biosynthesis in Senna tora.</title>
        <authorList>
            <person name="Kang S.-H."/>
            <person name="Pandey R.P."/>
            <person name="Lee C.-M."/>
            <person name="Sim J.-S."/>
            <person name="Jeong J.-T."/>
            <person name="Choi B.-S."/>
            <person name="Jung M."/>
            <person name="Ginzburg D."/>
            <person name="Zhao K."/>
            <person name="Won S.Y."/>
            <person name="Oh T.-J."/>
            <person name="Yu Y."/>
            <person name="Kim N.-H."/>
            <person name="Lee O.R."/>
            <person name="Lee T.-H."/>
            <person name="Bashyal P."/>
            <person name="Kim T.-S."/>
            <person name="Lee W.-H."/>
            <person name="Kawkins C."/>
            <person name="Kim C.-K."/>
            <person name="Kim J.S."/>
            <person name="Ahn B.O."/>
            <person name="Rhee S.Y."/>
            <person name="Sohng J.K."/>
        </authorList>
    </citation>
    <scope>NUCLEOTIDE SEQUENCE</scope>
    <source>
        <tissue evidence="13">Leaf</tissue>
    </source>
</reference>
<dbReference type="SUPFAM" id="SSF101936">
    <property type="entry name" value="DNA-binding pseudobarrel domain"/>
    <property type="match status" value="1"/>
</dbReference>
<dbReference type="PANTHER" id="PTHR31384:SF3">
    <property type="entry name" value="AUXIN RESPONSE FACTOR 8"/>
    <property type="match status" value="1"/>
</dbReference>
<accession>A0A834T6Y0</accession>
<sequence>MKLWHACAGPLVSLPTAGTRVVYFPQGHSEQVAATTNREVDGHIPNYPSLPPQLICQLHNVTMHADVETDEVYAQMTLQPLTPQEQKDTFLPLELGVPSKQPTNYFCKTLTASDTSTHGGFSVPRRAAEKVFPPLDFSQQPPAQELIARDLHDVEWKFRHIFRGQPKRHLLTTGWSVFVSAKRLVAGDSVLFIWNEKNQLLLGIRRANRPQTVMPSSVLSTDSMHIGLLAAAAHAAATNSCFTVFYNPRHVMGRASPSEFVIPLSKYIKAVYHTRVSVGMRFRMLFETEESSVRRYMGTITGISDLDPVRWPNSHWRSVKVGWDESTAGDRQPRVSLWEIEPLTTFPMYPSLFPLRLKRPWHPGPSSLHAPRHFTGNTAGLISYFVLLAFTYYRVTDGRDEAGLMWLRGGPGDQGLNSLNFQGAGLLPWMQQRMDPTLLGNDHNQQYQAMLAAGMQNIGSSDLLRQQMMHMQQPFQYLQQSGNNSSMQLQQQQQAIQQSLCSNILQPQAPMLTENLSQHLLQKPHNNQEDQTQQPQNMYHDTFLIQGDQIQQRQQHSNVPSPSYSKPDFLESSMKFSSVSPGQNMLSSLCPEGSSNLLNLSRTSQSMLTEQLPQQSWAPKYATSQVSTAFGNSLSHIQYTGKDSAMVPPHCSSDAQNPTLFGVNIDPSGLLLPSTVPGYTSSIGTDASTMPLGESGFQGSLYACMQDSSELLQSSGQVDPQNQTPTFVKVYKSGSVGRSLDISRFSSYHELREELAQMFGIEGKLEDPLRSGWQLVFVDRENDVLLLGDDPWESFVNNVWYIKILSPEDIQKMGEQAVESLGPNAGQRVNSSSAESQDLVSGFPSLEY</sequence>
<evidence type="ECO:0000256" key="6">
    <source>
        <dbReference type="ARBA" id="ARBA00023163"/>
    </source>
</evidence>
<dbReference type="PROSITE" id="PS51745">
    <property type="entry name" value="PB1"/>
    <property type="match status" value="1"/>
</dbReference>
<protein>
    <recommendedName>
        <fullName evidence="9">Auxin response factor</fullName>
    </recommendedName>
</protein>
<evidence type="ECO:0000256" key="5">
    <source>
        <dbReference type="ARBA" id="ARBA00023125"/>
    </source>
</evidence>
<dbReference type="Proteomes" id="UP000634136">
    <property type="component" value="Unassembled WGS sequence"/>
</dbReference>
<dbReference type="FunFam" id="3.10.20.90:FF:000047">
    <property type="entry name" value="Auxin response factor"/>
    <property type="match status" value="1"/>
</dbReference>
<dbReference type="GO" id="GO:0006355">
    <property type="term" value="P:regulation of DNA-templated transcription"/>
    <property type="evidence" value="ECO:0007669"/>
    <property type="project" value="InterPro"/>
</dbReference>
<dbReference type="GO" id="GO:0003677">
    <property type="term" value="F:DNA binding"/>
    <property type="evidence" value="ECO:0007669"/>
    <property type="project" value="UniProtKB-KW"/>
</dbReference>
<evidence type="ECO:0000256" key="10">
    <source>
        <dbReference type="SAM" id="MobiDB-lite"/>
    </source>
</evidence>
<evidence type="ECO:0000256" key="2">
    <source>
        <dbReference type="ARBA" id="ARBA00007853"/>
    </source>
</evidence>
<dbReference type="OrthoDB" id="2016915at2759"/>
<dbReference type="InterPro" id="IPR003340">
    <property type="entry name" value="B3_DNA-bd"/>
</dbReference>
<evidence type="ECO:0000313" key="14">
    <source>
        <dbReference type="Proteomes" id="UP000634136"/>
    </source>
</evidence>
<dbReference type="PANTHER" id="PTHR31384">
    <property type="entry name" value="AUXIN RESPONSE FACTOR 4-RELATED"/>
    <property type="match status" value="1"/>
</dbReference>
<dbReference type="Gene3D" id="2.30.30.1040">
    <property type="match status" value="1"/>
</dbReference>
<dbReference type="Pfam" id="PF02362">
    <property type="entry name" value="B3"/>
    <property type="match status" value="1"/>
</dbReference>
<proteinExistence type="inferred from homology"/>
<evidence type="ECO:0000256" key="7">
    <source>
        <dbReference type="ARBA" id="ARBA00023242"/>
    </source>
</evidence>
<evidence type="ECO:0000259" key="12">
    <source>
        <dbReference type="PROSITE" id="PS51745"/>
    </source>
</evidence>
<dbReference type="InterPro" id="IPR053793">
    <property type="entry name" value="PB1-like"/>
</dbReference>
<dbReference type="InterPro" id="IPR015300">
    <property type="entry name" value="DNA-bd_pseudobarrel_sf"/>
</dbReference>
<dbReference type="CDD" id="cd10017">
    <property type="entry name" value="B3_DNA"/>
    <property type="match status" value="1"/>
</dbReference>
<dbReference type="InterPro" id="IPR010525">
    <property type="entry name" value="ARF_dom"/>
</dbReference>
<dbReference type="Pfam" id="PF02309">
    <property type="entry name" value="AUX_IAA"/>
    <property type="match status" value="1"/>
</dbReference>
<dbReference type="FunFam" id="2.30.30.1040:FF:000001">
    <property type="entry name" value="Auxin response factor"/>
    <property type="match status" value="1"/>
</dbReference>
<keyword evidence="14" id="KW-1185">Reference proteome</keyword>
<dbReference type="GO" id="GO:0009734">
    <property type="term" value="P:auxin-activated signaling pathway"/>
    <property type="evidence" value="ECO:0007669"/>
    <property type="project" value="UniProtKB-KW"/>
</dbReference>
<feature type="region of interest" description="Disordered" evidence="10">
    <location>
        <begin position="821"/>
        <end position="848"/>
    </location>
</feature>
<dbReference type="AlphaFoldDB" id="A0A834T6Y0"/>
<dbReference type="GO" id="GO:0005634">
    <property type="term" value="C:nucleus"/>
    <property type="evidence" value="ECO:0007669"/>
    <property type="project" value="UniProtKB-SubCell"/>
</dbReference>
<dbReference type="Gene3D" id="3.10.20.90">
    <property type="entry name" value="Phosphatidylinositol 3-kinase Catalytic Subunit, Chain A, domain 1"/>
    <property type="match status" value="1"/>
</dbReference>
<comment type="similarity">
    <text evidence="2 9">Belongs to the ARF family.</text>
</comment>
<evidence type="ECO:0000313" key="13">
    <source>
        <dbReference type="EMBL" id="KAF7816283.1"/>
    </source>
</evidence>
<name>A0A834T6Y0_9FABA</name>
<comment type="subcellular location">
    <subcellularLocation>
        <location evidence="1 9">Nucleus</location>
    </subcellularLocation>
</comment>
<dbReference type="InterPro" id="IPR044835">
    <property type="entry name" value="ARF_plant"/>
</dbReference>
<keyword evidence="8 9" id="KW-0927">Auxin signaling pathway</keyword>
<feature type="domain" description="PB1" evidence="12">
    <location>
        <begin position="725"/>
        <end position="809"/>
    </location>
</feature>
<dbReference type="EMBL" id="JAAIUW010000009">
    <property type="protein sequence ID" value="KAF7816283.1"/>
    <property type="molecule type" value="Genomic_DNA"/>
</dbReference>
<comment type="subunit">
    <text evidence="3 9">Homodimers and heterodimers.</text>
</comment>
<evidence type="ECO:0000256" key="3">
    <source>
        <dbReference type="ARBA" id="ARBA00011726"/>
    </source>
</evidence>
<evidence type="ECO:0000256" key="8">
    <source>
        <dbReference type="ARBA" id="ARBA00023294"/>
    </source>
</evidence>
<dbReference type="SMART" id="SM01019">
    <property type="entry name" value="B3"/>
    <property type="match status" value="1"/>
</dbReference>
<comment type="function">
    <text evidence="9">Auxin response factors (ARFs) are transcriptional factors that bind specifically to the DNA sequence 5'-TGTCTC-3' found in the auxin-responsive promoter elements (AuxREs).</text>
</comment>
<feature type="compositionally biased region" description="Polar residues" evidence="10">
    <location>
        <begin position="827"/>
        <end position="839"/>
    </location>
</feature>
<dbReference type="InterPro" id="IPR033389">
    <property type="entry name" value="AUX/IAA_dom"/>
</dbReference>
<dbReference type="SUPFAM" id="SSF54277">
    <property type="entry name" value="CAD &amp; PB1 domains"/>
    <property type="match status" value="1"/>
</dbReference>
<dbReference type="PROSITE" id="PS50863">
    <property type="entry name" value="B3"/>
    <property type="match status" value="1"/>
</dbReference>
<keyword evidence="6 9" id="KW-0804">Transcription</keyword>
<evidence type="ECO:0000256" key="4">
    <source>
        <dbReference type="ARBA" id="ARBA00023015"/>
    </source>
</evidence>
<comment type="caution">
    <text evidence="13">The sequence shown here is derived from an EMBL/GenBank/DDBJ whole genome shotgun (WGS) entry which is preliminary data.</text>
</comment>
<evidence type="ECO:0000256" key="9">
    <source>
        <dbReference type="RuleBase" id="RU004561"/>
    </source>
</evidence>
<feature type="domain" description="TF-B3" evidence="11">
    <location>
        <begin position="106"/>
        <end position="208"/>
    </location>
</feature>
<evidence type="ECO:0000259" key="11">
    <source>
        <dbReference type="PROSITE" id="PS50863"/>
    </source>
</evidence>
<dbReference type="Gene3D" id="2.40.330.10">
    <property type="entry name" value="DNA-binding pseudobarrel domain"/>
    <property type="match status" value="1"/>
</dbReference>
<keyword evidence="5 9" id="KW-0238">DNA-binding</keyword>
<dbReference type="FunFam" id="2.40.330.10:FF:000001">
    <property type="entry name" value="Auxin response factor"/>
    <property type="match status" value="1"/>
</dbReference>
<keyword evidence="4 9" id="KW-0805">Transcription regulation</keyword>
<organism evidence="13 14">
    <name type="scientific">Senna tora</name>
    <dbReference type="NCBI Taxonomy" id="362788"/>
    <lineage>
        <taxon>Eukaryota</taxon>
        <taxon>Viridiplantae</taxon>
        <taxon>Streptophyta</taxon>
        <taxon>Embryophyta</taxon>
        <taxon>Tracheophyta</taxon>
        <taxon>Spermatophyta</taxon>
        <taxon>Magnoliopsida</taxon>
        <taxon>eudicotyledons</taxon>
        <taxon>Gunneridae</taxon>
        <taxon>Pentapetalae</taxon>
        <taxon>rosids</taxon>
        <taxon>fabids</taxon>
        <taxon>Fabales</taxon>
        <taxon>Fabaceae</taxon>
        <taxon>Caesalpinioideae</taxon>
        <taxon>Cassia clade</taxon>
        <taxon>Senna</taxon>
    </lineage>
</organism>
<keyword evidence="7 9" id="KW-0539">Nucleus</keyword>
<evidence type="ECO:0000256" key="1">
    <source>
        <dbReference type="ARBA" id="ARBA00004123"/>
    </source>
</evidence>